<organism evidence="1 2">
    <name type="scientific">Vararia minispora EC-137</name>
    <dbReference type="NCBI Taxonomy" id="1314806"/>
    <lineage>
        <taxon>Eukaryota</taxon>
        <taxon>Fungi</taxon>
        <taxon>Dikarya</taxon>
        <taxon>Basidiomycota</taxon>
        <taxon>Agaricomycotina</taxon>
        <taxon>Agaricomycetes</taxon>
        <taxon>Russulales</taxon>
        <taxon>Lachnocladiaceae</taxon>
        <taxon>Vararia</taxon>
    </lineage>
</organism>
<feature type="non-terminal residue" evidence="1">
    <location>
        <position position="1"/>
    </location>
</feature>
<comment type="caution">
    <text evidence="1">The sequence shown here is derived from an EMBL/GenBank/DDBJ whole genome shotgun (WGS) entry which is preliminary data.</text>
</comment>
<gene>
    <name evidence="1" type="ORF">K488DRAFT_11023</name>
</gene>
<accession>A0ACB8QNV0</accession>
<evidence type="ECO:0000313" key="2">
    <source>
        <dbReference type="Proteomes" id="UP000814128"/>
    </source>
</evidence>
<dbReference type="Proteomes" id="UP000814128">
    <property type="component" value="Unassembled WGS sequence"/>
</dbReference>
<proteinExistence type="predicted"/>
<dbReference type="EMBL" id="MU273517">
    <property type="protein sequence ID" value="KAI0033534.1"/>
    <property type="molecule type" value="Genomic_DNA"/>
</dbReference>
<evidence type="ECO:0000313" key="1">
    <source>
        <dbReference type="EMBL" id="KAI0033534.1"/>
    </source>
</evidence>
<reference evidence="1" key="1">
    <citation type="submission" date="2021-02" db="EMBL/GenBank/DDBJ databases">
        <authorList>
            <consortium name="DOE Joint Genome Institute"/>
            <person name="Ahrendt S."/>
            <person name="Looney B.P."/>
            <person name="Miyauchi S."/>
            <person name="Morin E."/>
            <person name="Drula E."/>
            <person name="Courty P.E."/>
            <person name="Chicoki N."/>
            <person name="Fauchery L."/>
            <person name="Kohler A."/>
            <person name="Kuo A."/>
            <person name="Labutti K."/>
            <person name="Pangilinan J."/>
            <person name="Lipzen A."/>
            <person name="Riley R."/>
            <person name="Andreopoulos W."/>
            <person name="He G."/>
            <person name="Johnson J."/>
            <person name="Barry K.W."/>
            <person name="Grigoriev I.V."/>
            <person name="Nagy L."/>
            <person name="Hibbett D."/>
            <person name="Henrissat B."/>
            <person name="Matheny P.B."/>
            <person name="Labbe J."/>
            <person name="Martin F."/>
        </authorList>
    </citation>
    <scope>NUCLEOTIDE SEQUENCE</scope>
    <source>
        <strain evidence="1">EC-137</strain>
    </source>
</reference>
<protein>
    <submittedName>
        <fullName evidence="1">Uncharacterized protein</fullName>
    </submittedName>
</protein>
<name>A0ACB8QNV0_9AGAM</name>
<keyword evidence="2" id="KW-1185">Reference proteome</keyword>
<feature type="non-terminal residue" evidence="1">
    <location>
        <position position="144"/>
    </location>
</feature>
<sequence>RYFIAGRPVVYPRVACGRSTFGYIAYEEETQYVVWLKDTWRRSEANLDTDTEGEIYRILHKADVRHIPKLVCAGDVYSTEIVTGSSSPQTTVAQDYLEESWAGSPAGVGHHTHYRHIVRGIGRPLTTFSSPEEVIAAAADVQIG</sequence>
<reference evidence="1" key="2">
    <citation type="journal article" date="2022" name="New Phytol.">
        <title>Evolutionary transition to the ectomycorrhizal habit in the genomes of a hyperdiverse lineage of mushroom-forming fungi.</title>
        <authorList>
            <person name="Looney B."/>
            <person name="Miyauchi S."/>
            <person name="Morin E."/>
            <person name="Drula E."/>
            <person name="Courty P.E."/>
            <person name="Kohler A."/>
            <person name="Kuo A."/>
            <person name="LaButti K."/>
            <person name="Pangilinan J."/>
            <person name="Lipzen A."/>
            <person name="Riley R."/>
            <person name="Andreopoulos W."/>
            <person name="He G."/>
            <person name="Johnson J."/>
            <person name="Nolan M."/>
            <person name="Tritt A."/>
            <person name="Barry K.W."/>
            <person name="Grigoriev I.V."/>
            <person name="Nagy L.G."/>
            <person name="Hibbett D."/>
            <person name="Henrissat B."/>
            <person name="Matheny P.B."/>
            <person name="Labbe J."/>
            <person name="Martin F.M."/>
        </authorList>
    </citation>
    <scope>NUCLEOTIDE SEQUENCE</scope>
    <source>
        <strain evidence="1">EC-137</strain>
    </source>
</reference>